<gene>
    <name evidence="2" type="primary">tnpA</name>
    <name evidence="2" type="ORF">ENN52_01475</name>
</gene>
<dbReference type="NCBIfam" id="NF033573">
    <property type="entry name" value="transpos_IS200"/>
    <property type="match status" value="1"/>
</dbReference>
<dbReference type="InterPro" id="IPR002686">
    <property type="entry name" value="Transposase_17"/>
</dbReference>
<dbReference type="InterPro" id="IPR036515">
    <property type="entry name" value="Transposase_17_sf"/>
</dbReference>
<dbReference type="SUPFAM" id="SSF143422">
    <property type="entry name" value="Transposase IS200-like"/>
    <property type="match status" value="1"/>
</dbReference>
<dbReference type="SMART" id="SM01321">
    <property type="entry name" value="Y1_Tnp"/>
    <property type="match status" value="1"/>
</dbReference>
<evidence type="ECO:0000259" key="1">
    <source>
        <dbReference type="SMART" id="SM01321"/>
    </source>
</evidence>
<dbReference type="PANTHER" id="PTHR33360">
    <property type="entry name" value="TRANSPOSASE FOR INSERTION SEQUENCE ELEMENT IS200"/>
    <property type="match status" value="1"/>
</dbReference>
<dbReference type="Proteomes" id="UP000885648">
    <property type="component" value="Unassembled WGS sequence"/>
</dbReference>
<reference evidence="2" key="1">
    <citation type="journal article" date="2020" name="mSystems">
        <title>Genome- and Community-Level Interaction Insights into Carbon Utilization and Element Cycling Functions of Hydrothermarchaeota in Hydrothermal Sediment.</title>
        <authorList>
            <person name="Zhou Z."/>
            <person name="Liu Y."/>
            <person name="Xu W."/>
            <person name="Pan J."/>
            <person name="Luo Z.H."/>
            <person name="Li M."/>
        </authorList>
    </citation>
    <scope>NUCLEOTIDE SEQUENCE</scope>
    <source>
        <strain evidence="2">SpSt-1183</strain>
    </source>
</reference>
<dbReference type="GO" id="GO:0006313">
    <property type="term" value="P:DNA transposition"/>
    <property type="evidence" value="ECO:0007669"/>
    <property type="project" value="InterPro"/>
</dbReference>
<comment type="caution">
    <text evidence="2">The sequence shown here is derived from an EMBL/GenBank/DDBJ whole genome shotgun (WGS) entry which is preliminary data.</text>
</comment>
<dbReference type="PANTHER" id="PTHR33360:SF4">
    <property type="entry name" value="TRANSPOSASE IS200-LIKE PROTEIN"/>
    <property type="match status" value="1"/>
</dbReference>
<accession>A0A831PM76</accession>
<dbReference type="GO" id="GO:0004803">
    <property type="term" value="F:transposase activity"/>
    <property type="evidence" value="ECO:0007669"/>
    <property type="project" value="InterPro"/>
</dbReference>
<dbReference type="Gene3D" id="3.30.70.1290">
    <property type="entry name" value="Transposase IS200-like"/>
    <property type="match status" value="1"/>
</dbReference>
<sequence length="135" mass="15657">MKYKLDRSAHSVFALYYHLVIVVKYRRKAVYSDDIRERLKDIVWNLSDELGIEVVAHEPAEDHYHLLFKATPKTNLVNVVNVIKGVSARRLRQEFPATKNVLWGDSFWSPSYFLATSGQVSLDALKEYVDSQLEK</sequence>
<dbReference type="AlphaFoldDB" id="A0A831PM76"/>
<dbReference type="Pfam" id="PF01797">
    <property type="entry name" value="Y1_Tnp"/>
    <property type="match status" value="1"/>
</dbReference>
<name>A0A831PM76_9EURY</name>
<organism evidence="2">
    <name type="scientific">Methanofollis liminatans</name>
    <dbReference type="NCBI Taxonomy" id="2201"/>
    <lineage>
        <taxon>Archaea</taxon>
        <taxon>Methanobacteriati</taxon>
        <taxon>Methanobacteriota</taxon>
        <taxon>Stenosarchaea group</taxon>
        <taxon>Methanomicrobia</taxon>
        <taxon>Methanomicrobiales</taxon>
        <taxon>Methanomicrobiaceae</taxon>
        <taxon>Methanofollis</taxon>
    </lineage>
</organism>
<dbReference type="EMBL" id="DSBY01000065">
    <property type="protein sequence ID" value="HDS62807.1"/>
    <property type="molecule type" value="Genomic_DNA"/>
</dbReference>
<evidence type="ECO:0000313" key="2">
    <source>
        <dbReference type="EMBL" id="HDS62807.1"/>
    </source>
</evidence>
<protein>
    <submittedName>
        <fullName evidence="2">IS200/IS605 family transposase</fullName>
    </submittedName>
</protein>
<dbReference type="GO" id="GO:0003677">
    <property type="term" value="F:DNA binding"/>
    <property type="evidence" value="ECO:0007669"/>
    <property type="project" value="InterPro"/>
</dbReference>
<feature type="domain" description="Transposase IS200-like" evidence="1">
    <location>
        <begin position="12"/>
        <end position="132"/>
    </location>
</feature>
<proteinExistence type="predicted"/>